<evidence type="ECO:0000256" key="3">
    <source>
        <dbReference type="ARBA" id="ARBA00023015"/>
    </source>
</evidence>
<keyword evidence="6" id="KW-0539">Nucleus</keyword>
<reference evidence="9 10" key="1">
    <citation type="submission" date="2019-07" db="EMBL/GenBank/DDBJ databases">
        <title>De Novo Assembly of kiwifruit Actinidia rufa.</title>
        <authorList>
            <person name="Sugita-Konishi S."/>
            <person name="Sato K."/>
            <person name="Mori E."/>
            <person name="Abe Y."/>
            <person name="Kisaki G."/>
            <person name="Hamano K."/>
            <person name="Suezawa K."/>
            <person name="Otani M."/>
            <person name="Fukuda T."/>
            <person name="Manabe T."/>
            <person name="Gomi K."/>
            <person name="Tabuchi M."/>
            <person name="Akimitsu K."/>
            <person name="Kataoka I."/>
        </authorList>
    </citation>
    <scope>NUCLEOTIDE SEQUENCE [LARGE SCALE GENOMIC DNA]</scope>
    <source>
        <strain evidence="10">cv. Fuchu</strain>
    </source>
</reference>
<evidence type="ECO:0000256" key="1">
    <source>
        <dbReference type="ARBA" id="ARBA00004123"/>
    </source>
</evidence>
<dbReference type="PANTHER" id="PTHR31221">
    <property type="entry name" value="WRKY TRANSCRIPTION FACTOR PROTEIN 1-RELATED"/>
    <property type="match status" value="1"/>
</dbReference>
<evidence type="ECO:0000256" key="2">
    <source>
        <dbReference type="ARBA" id="ARBA00022737"/>
    </source>
</evidence>
<dbReference type="PROSITE" id="PS50811">
    <property type="entry name" value="WRKY"/>
    <property type="match status" value="1"/>
</dbReference>
<evidence type="ECO:0000313" key="10">
    <source>
        <dbReference type="Proteomes" id="UP000585474"/>
    </source>
</evidence>
<dbReference type="EMBL" id="BJWL01000019">
    <property type="protein sequence ID" value="GFZ07381.1"/>
    <property type="molecule type" value="Genomic_DNA"/>
</dbReference>
<evidence type="ECO:0000256" key="6">
    <source>
        <dbReference type="ARBA" id="ARBA00023242"/>
    </source>
</evidence>
<comment type="caution">
    <text evidence="9">The sequence shown here is derived from an EMBL/GenBank/DDBJ whole genome shotgun (WGS) entry which is preliminary data.</text>
</comment>
<proteinExistence type="predicted"/>
<keyword evidence="3" id="KW-0805">Transcription regulation</keyword>
<evidence type="ECO:0000256" key="7">
    <source>
        <dbReference type="SAM" id="MobiDB-lite"/>
    </source>
</evidence>
<accession>A0A7J0G9F2</accession>
<dbReference type="InterPro" id="IPR003657">
    <property type="entry name" value="WRKY_dom"/>
</dbReference>
<dbReference type="GO" id="GO:0043565">
    <property type="term" value="F:sequence-specific DNA binding"/>
    <property type="evidence" value="ECO:0007669"/>
    <property type="project" value="InterPro"/>
</dbReference>
<protein>
    <submittedName>
        <fullName evidence="9">WRKY family transcription factor family protein</fullName>
    </submittedName>
</protein>
<dbReference type="AlphaFoldDB" id="A0A7J0G9F2"/>
<keyword evidence="10" id="KW-1185">Reference proteome</keyword>
<keyword evidence="5" id="KW-0804">Transcription</keyword>
<evidence type="ECO:0000259" key="8">
    <source>
        <dbReference type="PROSITE" id="PS50811"/>
    </source>
</evidence>
<dbReference type="Proteomes" id="UP000585474">
    <property type="component" value="Unassembled WGS sequence"/>
</dbReference>
<evidence type="ECO:0000256" key="5">
    <source>
        <dbReference type="ARBA" id="ARBA00023163"/>
    </source>
</evidence>
<evidence type="ECO:0000313" key="9">
    <source>
        <dbReference type="EMBL" id="GFZ07381.1"/>
    </source>
</evidence>
<dbReference type="OrthoDB" id="771494at2759"/>
<feature type="region of interest" description="Disordered" evidence="7">
    <location>
        <begin position="211"/>
        <end position="230"/>
    </location>
</feature>
<dbReference type="SMART" id="SM00774">
    <property type="entry name" value="WRKY"/>
    <property type="match status" value="2"/>
</dbReference>
<gene>
    <name evidence="9" type="ORF">Acr_19g0003180</name>
</gene>
<dbReference type="Pfam" id="PF03106">
    <property type="entry name" value="WRKY"/>
    <property type="match status" value="2"/>
</dbReference>
<dbReference type="Gene3D" id="2.20.25.80">
    <property type="entry name" value="WRKY domain"/>
    <property type="match status" value="2"/>
</dbReference>
<dbReference type="PANTHER" id="PTHR31221:SF360">
    <property type="entry name" value="WRKY DOMAIN-CONTAINING PROTEIN"/>
    <property type="match status" value="1"/>
</dbReference>
<evidence type="ECO:0000256" key="4">
    <source>
        <dbReference type="ARBA" id="ARBA00023125"/>
    </source>
</evidence>
<name>A0A7J0G9F2_9ERIC</name>
<organism evidence="9 10">
    <name type="scientific">Actinidia rufa</name>
    <dbReference type="NCBI Taxonomy" id="165716"/>
    <lineage>
        <taxon>Eukaryota</taxon>
        <taxon>Viridiplantae</taxon>
        <taxon>Streptophyta</taxon>
        <taxon>Embryophyta</taxon>
        <taxon>Tracheophyta</taxon>
        <taxon>Spermatophyta</taxon>
        <taxon>Magnoliopsida</taxon>
        <taxon>eudicotyledons</taxon>
        <taxon>Gunneridae</taxon>
        <taxon>Pentapetalae</taxon>
        <taxon>asterids</taxon>
        <taxon>Ericales</taxon>
        <taxon>Actinidiaceae</taxon>
        <taxon>Actinidia</taxon>
    </lineage>
</organism>
<sequence>MDNSDSEFRLCTSGIEAHPISGTDRVRYESSGAGDGSSLARYKLISPARLPISTSPCIAIRPGLSPTSFLKSPVLLSNMKCSITANGDENTGEKMTMMAAAEVAWWVSTTVSGGEMRWGSMLIFGQLTLVSSQLQMAPIAILLMKEKLNGFEFKPRTRSDASGLPTATNYQLDVISKELKLPASVHGFASSATTPAGVNSDELKKGVPLNTGVQASKSDHNETGPPFVAERSSNDGYNWRKYGQKLVKGSEFPRSYYKCTNSNCEAKKIFKRSHDGKITEIVYKGTHDHPKPRPAHRDHLTILGYFALILTGWKLQYSYACVGDKQLGLFWGVKVKRRIAYKMLPDSRIWRRGWSRSYYKCANAGCAVRKHVERASHDPKAVITTYEGKHSHDVPAAKSRSHDMAACANLNCMSKVRSEESNCISLDLGFGICSVPSVFTPIKEYMIFQSASTYPSKHRRKTMKVLQVNNSIEMVERFEKYRETVKKRAREIIQSGFNTAYLKNNGIRLSTSSEELSENFINIAEVKNLKRAVIVCWTIAGTVGNVGDERSREDYDSVKIKGLFSKSEYLIVQNPSTVLPSFVVVLD</sequence>
<dbReference type="SUPFAM" id="SSF118290">
    <property type="entry name" value="WRKY DNA-binding domain"/>
    <property type="match status" value="2"/>
</dbReference>
<keyword evidence="2" id="KW-0677">Repeat</keyword>
<dbReference type="FunFam" id="2.20.25.80:FF:000006">
    <property type="entry name" value="WRKY transcription factor"/>
    <property type="match status" value="1"/>
</dbReference>
<dbReference type="InterPro" id="IPR036576">
    <property type="entry name" value="WRKY_dom_sf"/>
</dbReference>
<dbReference type="GO" id="GO:0003700">
    <property type="term" value="F:DNA-binding transcription factor activity"/>
    <property type="evidence" value="ECO:0007669"/>
    <property type="project" value="InterPro"/>
</dbReference>
<dbReference type="GO" id="GO:0005634">
    <property type="term" value="C:nucleus"/>
    <property type="evidence" value="ECO:0007669"/>
    <property type="project" value="UniProtKB-SubCell"/>
</dbReference>
<comment type="subcellular location">
    <subcellularLocation>
        <location evidence="1">Nucleus</location>
    </subcellularLocation>
</comment>
<feature type="domain" description="WRKY" evidence="8">
    <location>
        <begin position="228"/>
        <end position="395"/>
    </location>
</feature>
<dbReference type="InterPro" id="IPR044810">
    <property type="entry name" value="WRKY_plant"/>
</dbReference>
<keyword evidence="4" id="KW-0238">DNA-binding</keyword>